<proteinExistence type="predicted"/>
<sequence length="349" mass="38934">MSEQRQISSYMEKEKNMDKRPSSHTFSMDSLTPEINNIPVSGFITHTSLDDDELMQCDDLLDKKELTCFNIHETMSLESRSLLSGSWSCSTDSVLSEVITSFDQDVNEVIKAVCQSFFENMETEAVNSEVKEDVQSTESISTSRLTTGSDKSLSSSSTETVIAEAAKTIVSLVIDEAVKELDATEAAKMLISLVIDEAVKELDATEAAKTPKDIGSLKTLQSTDCEKVLEDTDTLQRSQRKRCRDQRKVHPAPHSYLDEAVRSPSTDWTIFCTGESKQGSCGSQETTTFTSSSGDESADLRPIQQDLVDCTADEDPTRVEKTKAKKSNRFFDFFRNVFSKVRMHLRENS</sequence>
<organism evidence="2 3">
    <name type="scientific">Larimichthys crocea</name>
    <name type="common">Large yellow croaker</name>
    <name type="synonym">Pseudosciaena crocea</name>
    <dbReference type="NCBI Taxonomy" id="215358"/>
    <lineage>
        <taxon>Eukaryota</taxon>
        <taxon>Metazoa</taxon>
        <taxon>Chordata</taxon>
        <taxon>Craniata</taxon>
        <taxon>Vertebrata</taxon>
        <taxon>Euteleostomi</taxon>
        <taxon>Actinopterygii</taxon>
        <taxon>Neopterygii</taxon>
        <taxon>Teleostei</taxon>
        <taxon>Neoteleostei</taxon>
        <taxon>Acanthomorphata</taxon>
        <taxon>Eupercaria</taxon>
        <taxon>Sciaenidae</taxon>
        <taxon>Larimichthys</taxon>
    </lineage>
</organism>
<feature type="region of interest" description="Disordered" evidence="1">
    <location>
        <begin position="1"/>
        <end position="24"/>
    </location>
</feature>
<gene>
    <name evidence="2" type="ORF">D5F01_LYC06888</name>
</gene>
<evidence type="ECO:0000256" key="1">
    <source>
        <dbReference type="SAM" id="MobiDB-lite"/>
    </source>
</evidence>
<dbReference type="EMBL" id="REGW02000007">
    <property type="protein sequence ID" value="KAE8293946.1"/>
    <property type="molecule type" value="Genomic_DNA"/>
</dbReference>
<evidence type="ECO:0000313" key="2">
    <source>
        <dbReference type="EMBL" id="KAE8293946.1"/>
    </source>
</evidence>
<comment type="caution">
    <text evidence="2">The sequence shown here is derived from an EMBL/GenBank/DDBJ whole genome shotgun (WGS) entry which is preliminary data.</text>
</comment>
<reference evidence="2 3" key="1">
    <citation type="submission" date="2019-07" db="EMBL/GenBank/DDBJ databases">
        <title>Chromosome genome assembly for large yellow croaker.</title>
        <authorList>
            <person name="Xiao S."/>
        </authorList>
    </citation>
    <scope>NUCLEOTIDE SEQUENCE [LARGE SCALE GENOMIC DNA]</scope>
    <source>
        <strain evidence="2">JMULYC20181020</strain>
        <tissue evidence="2">Muscle</tissue>
    </source>
</reference>
<protein>
    <submittedName>
        <fullName evidence="2">Uncharacterized protein</fullName>
    </submittedName>
</protein>
<name>A0A6G0IRT4_LARCR</name>
<accession>A0A6G0IRT4</accession>
<keyword evidence="3" id="KW-1185">Reference proteome</keyword>
<feature type="region of interest" description="Disordered" evidence="1">
    <location>
        <begin position="127"/>
        <end position="156"/>
    </location>
</feature>
<feature type="compositionally biased region" description="Low complexity" evidence="1">
    <location>
        <begin position="146"/>
        <end position="156"/>
    </location>
</feature>
<dbReference type="Proteomes" id="UP000424527">
    <property type="component" value="Unassembled WGS sequence"/>
</dbReference>
<evidence type="ECO:0000313" key="3">
    <source>
        <dbReference type="Proteomes" id="UP000424527"/>
    </source>
</evidence>
<dbReference type="AlphaFoldDB" id="A0A6G0IRT4"/>
<feature type="compositionally biased region" description="Basic and acidic residues" evidence="1">
    <location>
        <begin position="11"/>
        <end position="21"/>
    </location>
</feature>
<feature type="compositionally biased region" description="Polar residues" evidence="1">
    <location>
        <begin position="136"/>
        <end position="145"/>
    </location>
</feature>